<dbReference type="InterPro" id="IPR016161">
    <property type="entry name" value="Ald_DH/histidinol_DH"/>
</dbReference>
<dbReference type="GO" id="GO:0004029">
    <property type="term" value="F:aldehyde dehydrogenase (NAD+) activity"/>
    <property type="evidence" value="ECO:0007669"/>
    <property type="project" value="UniProtKB-EC"/>
</dbReference>
<accession>A0A132A0G8</accession>
<sequence>MAENVPIKFTKIFINNEWHDSVSGKKFPNINPATEQKLADIEEGDEADICKAVDAAHKAFQIGSPWRQMDASKRGEMLNKFADLIERDRDYLAALQTAENGKPLQASLQEIMGSVKNIRYYAGYADKIHGKTIPADGGTMSYTIIEPVGVCGQIIPWNFPIMMAVWKLGVALCCGNTLVLKPAEQTPLSSLYLASLIKEAGFPPGVVNVVPGYGPTAGNALVENPKVDKIAFTGSTEVGKLIMRNSSATLKRISLELGGKSPLVVTSNVKNIANAAALAQQACFFNMGQCCCAGTRTFVHESIYDEFVKNSSMLIKNHIVGDPFNEKSNQGPQIDEEQMKKILDLIESGKKEGARCVAGGKRMSQPGYFIEPTIFADCQDNMRIAKEEIFGMVQQIFKYSTLDEVIDRCNNTEYGLAAGIISNDIQEVMKFTKSVRAGTIWVNTFMQFATQTPFGGFKHSGFAREMGEDSLHGYGEIKSIVINHNNSV</sequence>
<dbReference type="Gene3D" id="3.40.309.10">
    <property type="entry name" value="Aldehyde Dehydrogenase, Chain A, domain 2"/>
    <property type="match status" value="1"/>
</dbReference>
<dbReference type="EnsemblMetazoa" id="SSS_6134s_mrna">
    <property type="protein sequence ID" value="KAF7491394.1"/>
    <property type="gene ID" value="SSS_6134"/>
</dbReference>
<dbReference type="OrthoDB" id="310895at2759"/>
<dbReference type="EC" id="1.2.1.3" evidence="4"/>
<dbReference type="InterPro" id="IPR016160">
    <property type="entry name" value="Ald_DH_CS_CYS"/>
</dbReference>
<protein>
    <recommendedName>
        <fullName evidence="4">aldehyde dehydrogenase (NAD(+))</fullName>
        <ecNumber evidence="4">1.2.1.3</ecNumber>
    </recommendedName>
</protein>
<dbReference type="InterPro" id="IPR016163">
    <property type="entry name" value="Ald_DH_C"/>
</dbReference>
<dbReference type="EMBL" id="JXLN01009547">
    <property type="protein sequence ID" value="KPM04598.1"/>
    <property type="molecule type" value="Genomic_DNA"/>
</dbReference>
<feature type="domain" description="Aldehyde dehydrogenase" evidence="7">
    <location>
        <begin position="18"/>
        <end position="480"/>
    </location>
</feature>
<dbReference type="InterPro" id="IPR015590">
    <property type="entry name" value="Aldehyde_DH_dom"/>
</dbReference>
<reference evidence="10" key="4">
    <citation type="submission" date="2022-06" db="UniProtKB">
        <authorList>
            <consortium name="EnsemblMetazoa"/>
        </authorList>
    </citation>
    <scope>IDENTIFICATION</scope>
</reference>
<organism evidence="9 12">
    <name type="scientific">Sarcoptes scabiei</name>
    <name type="common">Itch mite</name>
    <name type="synonym">Acarus scabiei</name>
    <dbReference type="NCBI Taxonomy" id="52283"/>
    <lineage>
        <taxon>Eukaryota</taxon>
        <taxon>Metazoa</taxon>
        <taxon>Ecdysozoa</taxon>
        <taxon>Arthropoda</taxon>
        <taxon>Chelicerata</taxon>
        <taxon>Arachnida</taxon>
        <taxon>Acari</taxon>
        <taxon>Acariformes</taxon>
        <taxon>Sarcoptiformes</taxon>
        <taxon>Astigmata</taxon>
        <taxon>Psoroptidia</taxon>
        <taxon>Sarcoptoidea</taxon>
        <taxon>Sarcoptidae</taxon>
        <taxon>Sarcoptinae</taxon>
        <taxon>Sarcoptes</taxon>
    </lineage>
</organism>
<reference evidence="8" key="3">
    <citation type="submission" date="2020-01" db="EMBL/GenBank/DDBJ databases">
        <authorList>
            <person name="Korhonen P.K.K."/>
            <person name="Guangxu M.G."/>
            <person name="Wang T.W."/>
            <person name="Stroehlein A.J.S."/>
            <person name="Young N.D."/>
            <person name="Ang C.-S.A."/>
            <person name="Fernando D.W.F."/>
            <person name="Lu H.L."/>
            <person name="Taylor S.T."/>
            <person name="Ehtesham M.E.M."/>
            <person name="Najaraj S.H.N."/>
            <person name="Harsha G.H.G."/>
            <person name="Madugundu A.M."/>
            <person name="Renuse S.R."/>
            <person name="Holt D.H."/>
            <person name="Pandey A.P."/>
            <person name="Papenfuss A.P."/>
            <person name="Gasser R.B.G."/>
            <person name="Fischer K.F."/>
        </authorList>
    </citation>
    <scope>NUCLEOTIDE SEQUENCE</scope>
    <source>
        <strain evidence="8">SSS_KF_BRIS2020</strain>
    </source>
</reference>
<dbReference type="PANTHER" id="PTHR11699">
    <property type="entry name" value="ALDEHYDE DEHYDROGENASE-RELATED"/>
    <property type="match status" value="1"/>
</dbReference>
<dbReference type="PROSITE" id="PS00070">
    <property type="entry name" value="ALDEHYDE_DEHYDR_CYS"/>
    <property type="match status" value="1"/>
</dbReference>
<comment type="similarity">
    <text evidence="1 6">Belongs to the aldehyde dehydrogenase family.</text>
</comment>
<evidence type="ECO:0000313" key="11">
    <source>
        <dbReference type="Proteomes" id="UP000070412"/>
    </source>
</evidence>
<evidence type="ECO:0000256" key="6">
    <source>
        <dbReference type="RuleBase" id="RU003345"/>
    </source>
</evidence>
<proteinExistence type="inferred from homology"/>
<reference evidence="9 12" key="1">
    <citation type="journal article" date="2015" name="Parasit. Vectors">
        <title>Draft genome of the scabies mite.</title>
        <authorList>
            <person name="Rider S.D.Jr."/>
            <person name="Morgan M.S."/>
            <person name="Arlian L.G."/>
        </authorList>
    </citation>
    <scope>NUCLEOTIDE SEQUENCE [LARGE SCALE GENOMIC DNA]</scope>
    <source>
        <strain evidence="9">Arlian Lab</strain>
    </source>
</reference>
<feature type="active site" evidence="5">
    <location>
        <position position="256"/>
    </location>
</feature>
<dbReference type="Gene3D" id="3.40.605.10">
    <property type="entry name" value="Aldehyde Dehydrogenase, Chain A, domain 1"/>
    <property type="match status" value="1"/>
</dbReference>
<dbReference type="InterPro" id="IPR016162">
    <property type="entry name" value="Ald_DH_N"/>
</dbReference>
<reference evidence="11" key="2">
    <citation type="journal article" date="2020" name="PLoS Negl. Trop. Dis.">
        <title>High-quality nuclear genome for Sarcoptes scabiei-A critical resource for a neglected parasite.</title>
        <authorList>
            <person name="Korhonen P.K."/>
            <person name="Gasser R.B."/>
            <person name="Ma G."/>
            <person name="Wang T."/>
            <person name="Stroehlein A.J."/>
            <person name="Young N.D."/>
            <person name="Ang C.S."/>
            <person name="Fernando D.D."/>
            <person name="Lu H.C."/>
            <person name="Taylor S."/>
            <person name="Reynolds S.L."/>
            <person name="Mofiz E."/>
            <person name="Najaraj S.H."/>
            <person name="Gowda H."/>
            <person name="Madugundu A."/>
            <person name="Renuse S."/>
            <person name="Holt D."/>
            <person name="Pandey A."/>
            <person name="Papenfuss A.T."/>
            <person name="Fischer K."/>
        </authorList>
    </citation>
    <scope>NUCLEOTIDE SEQUENCE [LARGE SCALE GENOMIC DNA]</scope>
</reference>
<evidence type="ECO:0000256" key="1">
    <source>
        <dbReference type="ARBA" id="ARBA00009986"/>
    </source>
</evidence>
<dbReference type="Proteomes" id="UP000616769">
    <property type="component" value="Unassembled WGS sequence"/>
</dbReference>
<evidence type="ECO:0000313" key="12">
    <source>
        <dbReference type="Proteomes" id="UP000616769"/>
    </source>
</evidence>
<dbReference type="VEuPathDB" id="VectorBase:SSCA003870"/>
<dbReference type="AlphaFoldDB" id="A0A132A0G8"/>
<evidence type="ECO:0000259" key="7">
    <source>
        <dbReference type="Pfam" id="PF00171"/>
    </source>
</evidence>
<evidence type="ECO:0000256" key="4">
    <source>
        <dbReference type="ARBA" id="ARBA00024226"/>
    </source>
</evidence>
<dbReference type="EMBL" id="WVUK01000060">
    <property type="protein sequence ID" value="KAF7491394.1"/>
    <property type="molecule type" value="Genomic_DNA"/>
</dbReference>
<dbReference type="PROSITE" id="PS00687">
    <property type="entry name" value="ALDEHYDE_DEHYDR_GLU"/>
    <property type="match status" value="1"/>
</dbReference>
<keyword evidence="3" id="KW-0520">NAD</keyword>
<dbReference type="Pfam" id="PF00171">
    <property type="entry name" value="Aldedh"/>
    <property type="match status" value="1"/>
</dbReference>
<dbReference type="InterPro" id="IPR029510">
    <property type="entry name" value="Ald_DH_CS_GLU"/>
</dbReference>
<gene>
    <name evidence="9" type="ORF">QR98_0030480</name>
    <name evidence="8" type="ORF">SSS_6134</name>
</gene>
<evidence type="ECO:0000256" key="5">
    <source>
        <dbReference type="PROSITE-ProRule" id="PRU10007"/>
    </source>
</evidence>
<name>A0A132A0G8_SARSC</name>
<dbReference type="FunFam" id="3.40.605.10:FF:000029">
    <property type="entry name" value="Aldehyde dehydrogenase, mitochondrial"/>
    <property type="match status" value="1"/>
</dbReference>
<dbReference type="FunFam" id="3.40.309.10:FF:000001">
    <property type="entry name" value="Mitochondrial aldehyde dehydrogenase 2"/>
    <property type="match status" value="1"/>
</dbReference>
<evidence type="ECO:0000313" key="9">
    <source>
        <dbReference type="EMBL" id="KPM04598.1"/>
    </source>
</evidence>
<dbReference type="Proteomes" id="UP000070412">
    <property type="component" value="Unassembled WGS sequence"/>
</dbReference>
<keyword evidence="11" id="KW-1185">Reference proteome</keyword>
<keyword evidence="2 6" id="KW-0560">Oxidoreductase</keyword>
<dbReference type="SUPFAM" id="SSF53720">
    <property type="entry name" value="ALDH-like"/>
    <property type="match status" value="1"/>
</dbReference>
<evidence type="ECO:0000256" key="3">
    <source>
        <dbReference type="ARBA" id="ARBA00023027"/>
    </source>
</evidence>
<evidence type="ECO:0000313" key="8">
    <source>
        <dbReference type="EMBL" id="KAF7491394.1"/>
    </source>
</evidence>
<evidence type="ECO:0000256" key="2">
    <source>
        <dbReference type="ARBA" id="ARBA00023002"/>
    </source>
</evidence>
<evidence type="ECO:0000313" key="10">
    <source>
        <dbReference type="EnsemblMetazoa" id="KAF7491394.1"/>
    </source>
</evidence>
<dbReference type="OMA" id="KTYMGPL"/>